<name>A0ABN8LC76_9CNID</name>
<evidence type="ECO:0000313" key="3">
    <source>
        <dbReference type="Proteomes" id="UP001159427"/>
    </source>
</evidence>
<keyword evidence="3" id="KW-1185">Reference proteome</keyword>
<keyword evidence="1" id="KW-1133">Transmembrane helix</keyword>
<reference evidence="2 3" key="1">
    <citation type="submission" date="2022-05" db="EMBL/GenBank/DDBJ databases">
        <authorList>
            <consortium name="Genoscope - CEA"/>
            <person name="William W."/>
        </authorList>
    </citation>
    <scope>NUCLEOTIDE SEQUENCE [LARGE SCALE GENOMIC DNA]</scope>
</reference>
<keyword evidence="1" id="KW-0472">Membrane</keyword>
<dbReference type="Proteomes" id="UP001159427">
    <property type="component" value="Unassembled WGS sequence"/>
</dbReference>
<comment type="caution">
    <text evidence="2">The sequence shown here is derived from an EMBL/GenBank/DDBJ whole genome shotgun (WGS) entry which is preliminary data.</text>
</comment>
<dbReference type="EMBL" id="CALNXI010000012">
    <property type="protein sequence ID" value="CAH3014660.1"/>
    <property type="molecule type" value="Genomic_DNA"/>
</dbReference>
<protein>
    <submittedName>
        <fullName evidence="2">Uncharacterized protein</fullName>
    </submittedName>
</protein>
<organism evidence="2 3">
    <name type="scientific">Porites evermanni</name>
    <dbReference type="NCBI Taxonomy" id="104178"/>
    <lineage>
        <taxon>Eukaryota</taxon>
        <taxon>Metazoa</taxon>
        <taxon>Cnidaria</taxon>
        <taxon>Anthozoa</taxon>
        <taxon>Hexacorallia</taxon>
        <taxon>Scleractinia</taxon>
        <taxon>Fungiina</taxon>
        <taxon>Poritidae</taxon>
        <taxon>Porites</taxon>
    </lineage>
</organism>
<feature type="transmembrane region" description="Helical" evidence="1">
    <location>
        <begin position="75"/>
        <end position="94"/>
    </location>
</feature>
<accession>A0ABN8LC76</accession>
<keyword evidence="1" id="KW-0812">Transmembrane</keyword>
<evidence type="ECO:0000256" key="1">
    <source>
        <dbReference type="SAM" id="Phobius"/>
    </source>
</evidence>
<feature type="transmembrane region" description="Helical" evidence="1">
    <location>
        <begin position="100"/>
        <end position="120"/>
    </location>
</feature>
<proteinExistence type="predicted"/>
<evidence type="ECO:0000313" key="2">
    <source>
        <dbReference type="EMBL" id="CAH3014660.1"/>
    </source>
</evidence>
<sequence>MSLNLGFSYFIDSSMQTAVKRFTHKKFWNVATHVATSWPIAWATLCIGRNFLPLSLQLLLILLKSLLCIVQEPPIGFAYTVLYSTMAYYVLIVYTKTTTFQAFFVIALCLGIQLLSHLIFEGGIPQRLPAKEDSALFQVLDLANEFFLAQFHFMLTLMVRCDLLPILRWRSDASLHKLMTATQELKYGKKAP</sequence>
<feature type="transmembrane region" description="Helical" evidence="1">
    <location>
        <begin position="40"/>
        <end position="63"/>
    </location>
</feature>
<gene>
    <name evidence="2" type="ORF">PEVE_00003339</name>
</gene>